<protein>
    <submittedName>
        <fullName evidence="2">SH3 domain-containing protein</fullName>
    </submittedName>
</protein>
<feature type="chain" id="PRO_5045775090" evidence="1">
    <location>
        <begin position="31"/>
        <end position="109"/>
    </location>
</feature>
<keyword evidence="3" id="KW-1185">Reference proteome</keyword>
<gene>
    <name evidence="2" type="ORF">HCK00_07060</name>
</gene>
<sequence length="109" mass="10833">MNSIRRVGSTCAAVALLAAGGIAVASPAVASAEGAACTTYAAKETVNIRNKPSTSGAVVGSLTKGRTVCGTVVKGDSHTACGVTSSAWVRFKENLYVAGACMKVGKTPL</sequence>
<accession>A0ABX1BRI8</accession>
<dbReference type="EMBL" id="JAATEN010000004">
    <property type="protein sequence ID" value="NJQ00301.1"/>
    <property type="molecule type" value="Genomic_DNA"/>
</dbReference>
<feature type="signal peptide" evidence="1">
    <location>
        <begin position="1"/>
        <end position="30"/>
    </location>
</feature>
<reference evidence="2 3" key="1">
    <citation type="submission" date="2020-03" db="EMBL/GenBank/DDBJ databases">
        <title>WGS of actinomycetes isolated from Thailand.</title>
        <authorList>
            <person name="Thawai C."/>
        </authorList>
    </citation>
    <scope>NUCLEOTIDE SEQUENCE [LARGE SCALE GENOMIC DNA]</scope>
    <source>
        <strain evidence="2 3">PLAI 1-29</strain>
    </source>
</reference>
<evidence type="ECO:0000313" key="3">
    <source>
        <dbReference type="Proteomes" id="UP000695264"/>
    </source>
</evidence>
<dbReference type="Gene3D" id="2.30.30.40">
    <property type="entry name" value="SH3 Domains"/>
    <property type="match status" value="1"/>
</dbReference>
<keyword evidence="1" id="KW-0732">Signal</keyword>
<dbReference type="RefSeq" id="WP_168100907.1">
    <property type="nucleotide sequence ID" value="NZ_JAATEN010000004.1"/>
</dbReference>
<organism evidence="2 3">
    <name type="scientific">Streptomyces zingiberis</name>
    <dbReference type="NCBI Taxonomy" id="2053010"/>
    <lineage>
        <taxon>Bacteria</taxon>
        <taxon>Bacillati</taxon>
        <taxon>Actinomycetota</taxon>
        <taxon>Actinomycetes</taxon>
        <taxon>Kitasatosporales</taxon>
        <taxon>Streptomycetaceae</taxon>
        <taxon>Streptomyces</taxon>
    </lineage>
</organism>
<name>A0ABX1BRI8_9ACTN</name>
<comment type="caution">
    <text evidence="2">The sequence shown here is derived from an EMBL/GenBank/DDBJ whole genome shotgun (WGS) entry which is preliminary data.</text>
</comment>
<evidence type="ECO:0000313" key="2">
    <source>
        <dbReference type="EMBL" id="NJQ00301.1"/>
    </source>
</evidence>
<dbReference type="Proteomes" id="UP000695264">
    <property type="component" value="Unassembled WGS sequence"/>
</dbReference>
<evidence type="ECO:0000256" key="1">
    <source>
        <dbReference type="SAM" id="SignalP"/>
    </source>
</evidence>
<proteinExistence type="predicted"/>